<accession>A0A1L8WRH5</accession>
<dbReference type="EMBL" id="JXLB01000003">
    <property type="protein sequence ID" value="OJG83573.1"/>
    <property type="molecule type" value="Genomic_DNA"/>
</dbReference>
<dbReference type="STRING" id="150033.RV14_GL001451"/>
<reference evidence="1 2" key="1">
    <citation type="submission" date="2014-12" db="EMBL/GenBank/DDBJ databases">
        <title>Draft genome sequences of 29 type strains of Enterococci.</title>
        <authorList>
            <person name="Zhong Z."/>
            <person name="Sun Z."/>
            <person name="Liu W."/>
            <person name="Zhang W."/>
            <person name="Zhang H."/>
        </authorList>
    </citation>
    <scope>NUCLEOTIDE SEQUENCE [LARGE SCALE GENOMIC DNA]</scope>
    <source>
        <strain evidence="1 2">DSM 15687</strain>
    </source>
</reference>
<comment type="caution">
    <text evidence="1">The sequence shown here is derived from an EMBL/GenBank/DDBJ whole genome shotgun (WGS) entry which is preliminary data.</text>
</comment>
<dbReference type="RefSeq" id="WP_071854724.1">
    <property type="nucleotide sequence ID" value="NZ_JXLB01000003.1"/>
</dbReference>
<sequence length="479" mass="56606">MKDRTRKKMMKIVEKAHKKYVKDNETYSIEMKNTFNQRWNWSSNEVGDKAGEKYNNLLEYMYLYKKVIEKNPQQFIENGRNIKKLTDSLNSSIGCSYDNRYFKSCMKDLINNDPDSFLVVPIIYSQETSEHSSRDGHSVSLIIQKEDNKIKVRVCNKGGQLVPNERPLIDQKISVEKLDKIAMLHQWENWCDFSDTEKVEFWNSLSEQETSDCLNYSVELEKLWLDLDARQLKPIYVYVFEESKESIEAISKAIRIGRNTPKWRDMISLFRDKDVSLMTIFKDKNFLYYHKKIEYPLKKLHRHAMECKFENYAASSQMIGGCGVKNVGLAFKYVLGYKDKVEINKKEYDQCKQVKNLDQMLIKTAKEVFNKKDYSEFIENNYAIFTEKKRAFSNLPRAEKLVEKELFLNAVQEHAKEQRHIKPIDFKKVNQQVKQEKTSESYLLKLKVAKEYAQGHSSYAKSSIFKENDKIEMLKSVER</sequence>
<name>A0A1L8WRH5_9ENTE</name>
<gene>
    <name evidence="1" type="ORF">RV14_GL001451</name>
</gene>
<evidence type="ECO:0000313" key="2">
    <source>
        <dbReference type="Proteomes" id="UP000182152"/>
    </source>
</evidence>
<protein>
    <submittedName>
        <fullName evidence="1">Uncharacterized protein</fullName>
    </submittedName>
</protein>
<dbReference type="Proteomes" id="UP000182152">
    <property type="component" value="Unassembled WGS sequence"/>
</dbReference>
<organism evidence="1 2">
    <name type="scientific">Enterococcus ratti</name>
    <dbReference type="NCBI Taxonomy" id="150033"/>
    <lineage>
        <taxon>Bacteria</taxon>
        <taxon>Bacillati</taxon>
        <taxon>Bacillota</taxon>
        <taxon>Bacilli</taxon>
        <taxon>Lactobacillales</taxon>
        <taxon>Enterococcaceae</taxon>
        <taxon>Enterococcus</taxon>
    </lineage>
</organism>
<evidence type="ECO:0000313" key="1">
    <source>
        <dbReference type="EMBL" id="OJG83573.1"/>
    </source>
</evidence>
<dbReference type="AlphaFoldDB" id="A0A1L8WRH5"/>
<proteinExistence type="predicted"/>
<keyword evidence="2" id="KW-1185">Reference proteome</keyword>